<dbReference type="STRING" id="1123285.SAMN05660235_00746"/>
<name>A0A1G7J412_9FIRM</name>
<evidence type="ECO:0000256" key="2">
    <source>
        <dbReference type="ARBA" id="ARBA00012438"/>
    </source>
</evidence>
<dbReference type="Gene3D" id="3.30.565.10">
    <property type="entry name" value="Histidine kinase-like ATPase, C-terminal domain"/>
    <property type="match status" value="1"/>
</dbReference>
<evidence type="ECO:0000256" key="4">
    <source>
        <dbReference type="ARBA" id="ARBA00022679"/>
    </source>
</evidence>
<evidence type="ECO:0000256" key="5">
    <source>
        <dbReference type="ARBA" id="ARBA00022777"/>
    </source>
</evidence>
<feature type="transmembrane region" description="Helical" evidence="7">
    <location>
        <begin position="119"/>
        <end position="138"/>
    </location>
</feature>
<dbReference type="InterPro" id="IPR005467">
    <property type="entry name" value="His_kinase_dom"/>
</dbReference>
<evidence type="ECO:0000313" key="10">
    <source>
        <dbReference type="Proteomes" id="UP000243333"/>
    </source>
</evidence>
<keyword evidence="6" id="KW-0902">Two-component regulatory system</keyword>
<dbReference type="GO" id="GO:0004673">
    <property type="term" value="F:protein histidine kinase activity"/>
    <property type="evidence" value="ECO:0007669"/>
    <property type="project" value="UniProtKB-EC"/>
</dbReference>
<keyword evidence="7" id="KW-0472">Membrane</keyword>
<dbReference type="GO" id="GO:0000160">
    <property type="term" value="P:phosphorelay signal transduction system"/>
    <property type="evidence" value="ECO:0007669"/>
    <property type="project" value="UniProtKB-KW"/>
</dbReference>
<dbReference type="AlphaFoldDB" id="A0A1G7J412"/>
<comment type="catalytic activity">
    <reaction evidence="1">
        <text>ATP + protein L-histidine = ADP + protein N-phospho-L-histidine.</text>
        <dbReference type="EC" id="2.7.13.3"/>
    </reaction>
</comment>
<evidence type="ECO:0000256" key="1">
    <source>
        <dbReference type="ARBA" id="ARBA00000085"/>
    </source>
</evidence>
<feature type="transmembrane region" description="Helical" evidence="7">
    <location>
        <begin position="41"/>
        <end position="58"/>
    </location>
</feature>
<dbReference type="Proteomes" id="UP000243333">
    <property type="component" value="Unassembled WGS sequence"/>
</dbReference>
<dbReference type="EMBL" id="FNBU01000004">
    <property type="protein sequence ID" value="SDF19588.1"/>
    <property type="molecule type" value="Genomic_DNA"/>
</dbReference>
<keyword evidence="7" id="KW-1133">Transmembrane helix</keyword>
<organism evidence="9 10">
    <name type="scientific">Sporolituus thermophilus DSM 23256</name>
    <dbReference type="NCBI Taxonomy" id="1123285"/>
    <lineage>
        <taxon>Bacteria</taxon>
        <taxon>Bacillati</taxon>
        <taxon>Bacillota</taxon>
        <taxon>Negativicutes</taxon>
        <taxon>Selenomonadales</taxon>
        <taxon>Sporomusaceae</taxon>
        <taxon>Sporolituus</taxon>
    </lineage>
</organism>
<dbReference type="PROSITE" id="PS50109">
    <property type="entry name" value="HIS_KIN"/>
    <property type="match status" value="1"/>
</dbReference>
<dbReference type="PANTHER" id="PTHR44936">
    <property type="entry name" value="SENSOR PROTEIN CREC"/>
    <property type="match status" value="1"/>
</dbReference>
<reference evidence="10" key="1">
    <citation type="submission" date="2016-10" db="EMBL/GenBank/DDBJ databases">
        <authorList>
            <person name="Varghese N."/>
            <person name="Submissions S."/>
        </authorList>
    </citation>
    <scope>NUCLEOTIDE SEQUENCE [LARGE SCALE GENOMIC DNA]</scope>
    <source>
        <strain evidence="10">DSM 23256</strain>
    </source>
</reference>
<feature type="domain" description="Histidine kinase" evidence="8">
    <location>
        <begin position="346"/>
        <end position="453"/>
    </location>
</feature>
<dbReference type="CDD" id="cd00075">
    <property type="entry name" value="HATPase"/>
    <property type="match status" value="1"/>
</dbReference>
<keyword evidence="5 9" id="KW-0418">Kinase</keyword>
<gene>
    <name evidence="9" type="ORF">SAMN05660235_00746</name>
</gene>
<dbReference type="InterPro" id="IPR003594">
    <property type="entry name" value="HATPase_dom"/>
</dbReference>
<dbReference type="Pfam" id="PF02518">
    <property type="entry name" value="HATPase_c"/>
    <property type="match status" value="1"/>
</dbReference>
<accession>A0A1G7J412</accession>
<dbReference type="InterPro" id="IPR050980">
    <property type="entry name" value="2C_sensor_his_kinase"/>
</dbReference>
<feature type="transmembrane region" description="Helical" evidence="7">
    <location>
        <begin position="145"/>
        <end position="165"/>
    </location>
</feature>
<evidence type="ECO:0000256" key="3">
    <source>
        <dbReference type="ARBA" id="ARBA00022553"/>
    </source>
</evidence>
<dbReference type="EC" id="2.7.13.3" evidence="2"/>
<dbReference type="SMART" id="SM00387">
    <property type="entry name" value="HATPase_c"/>
    <property type="match status" value="1"/>
</dbReference>
<feature type="transmembrane region" description="Helical" evidence="7">
    <location>
        <begin position="88"/>
        <end position="107"/>
    </location>
</feature>
<keyword evidence="4" id="KW-0808">Transferase</keyword>
<evidence type="ECO:0000256" key="6">
    <source>
        <dbReference type="ARBA" id="ARBA00023012"/>
    </source>
</evidence>
<evidence type="ECO:0000259" key="8">
    <source>
        <dbReference type="PROSITE" id="PS50109"/>
    </source>
</evidence>
<protein>
    <recommendedName>
        <fullName evidence="2">histidine kinase</fullName>
        <ecNumber evidence="2">2.7.13.3</ecNumber>
    </recommendedName>
</protein>
<keyword evidence="10" id="KW-1185">Reference proteome</keyword>
<dbReference type="InterPro" id="IPR036890">
    <property type="entry name" value="HATPase_C_sf"/>
</dbReference>
<dbReference type="PRINTS" id="PR00344">
    <property type="entry name" value="BCTRLSENSOR"/>
</dbReference>
<feature type="transmembrane region" description="Helical" evidence="7">
    <location>
        <begin position="177"/>
        <end position="197"/>
    </location>
</feature>
<dbReference type="InterPro" id="IPR004358">
    <property type="entry name" value="Sig_transdc_His_kin-like_C"/>
</dbReference>
<proteinExistence type="predicted"/>
<evidence type="ECO:0000256" key="7">
    <source>
        <dbReference type="SAM" id="Phobius"/>
    </source>
</evidence>
<dbReference type="PANTHER" id="PTHR44936:SF9">
    <property type="entry name" value="SENSOR PROTEIN CREC"/>
    <property type="match status" value="1"/>
</dbReference>
<sequence>MLDACEVTRQFPPLVGICRQPRKMVKSMLPVLARNQERNKLLFNAILLVTLTSMVFVYPFDNQFRFTLGVAVLSTLLLYFARLSVLTTAVLSGIAIVILRTAANFVLGDDSFEAVVFKNLPSLAYYLSFGICFHVFRVRKCIDNLPVAILLISLADIISNLVEIYFRPLNVAGNEAILASIIAVAVLRAIVAVYWYALLCRYHAFVLEEEQRARYAELTMMIAKLRAEVFYLRKSSQDIEQVMEQSYWLYNHLQNSGAAPADHASSAAKALAIARDIHEIKKVYVRVIAGIEKILKSSTTDNAMKLSEILFIIQQNTQRYLAEMGSPISITFDYSEDFVTDKHYTIVSVLDNLIINAIEACGQTGAIRVAQTSADDHIVFRVEDTGCGIHPQNFALIFNPGFSTKFSPRTGKMSTGLGLAHVKNLTEALGGSISVSSQPGAGAVFVVTVPRSRLVINED</sequence>
<dbReference type="SUPFAM" id="SSF55874">
    <property type="entry name" value="ATPase domain of HSP90 chaperone/DNA topoisomerase II/histidine kinase"/>
    <property type="match status" value="1"/>
</dbReference>
<keyword evidence="3" id="KW-0597">Phosphoprotein</keyword>
<evidence type="ECO:0000313" key="9">
    <source>
        <dbReference type="EMBL" id="SDF19588.1"/>
    </source>
</evidence>
<keyword evidence="7" id="KW-0812">Transmembrane</keyword>